<feature type="domain" description="4Fe-4S ferredoxin-type" evidence="4">
    <location>
        <begin position="35"/>
        <end position="64"/>
    </location>
</feature>
<dbReference type="PROSITE" id="PS51379">
    <property type="entry name" value="4FE4S_FER_2"/>
    <property type="match status" value="2"/>
</dbReference>
<comment type="caution">
    <text evidence="5">The sequence shown here is derived from an EMBL/GenBank/DDBJ whole genome shotgun (WGS) entry which is preliminary data.</text>
</comment>
<keyword evidence="1" id="KW-0479">Metal-binding</keyword>
<name>A0A2J0LDS4_9BACT</name>
<keyword evidence="3" id="KW-0411">Iron-sulfur</keyword>
<dbReference type="PROSITE" id="PS00198">
    <property type="entry name" value="4FE4S_FER_1"/>
    <property type="match status" value="1"/>
</dbReference>
<dbReference type="InterPro" id="IPR052911">
    <property type="entry name" value="Corrinoid_activation_enz"/>
</dbReference>
<evidence type="ECO:0000256" key="3">
    <source>
        <dbReference type="ARBA" id="ARBA00023014"/>
    </source>
</evidence>
<organism evidence="5 6">
    <name type="scientific">Candidatus Taenaricola geysiri</name>
    <dbReference type="NCBI Taxonomy" id="1974752"/>
    <lineage>
        <taxon>Bacteria</taxon>
        <taxon>Pseudomonadati</taxon>
        <taxon>Candidatus Omnitrophota</taxon>
        <taxon>Candidatus Taenaricola</taxon>
    </lineage>
</organism>
<dbReference type="InterPro" id="IPR017896">
    <property type="entry name" value="4Fe4S_Fe-S-bd"/>
</dbReference>
<feature type="domain" description="4Fe-4S ferredoxin-type" evidence="4">
    <location>
        <begin position="5"/>
        <end position="34"/>
    </location>
</feature>
<dbReference type="Pfam" id="PF13237">
    <property type="entry name" value="Fer4_10"/>
    <property type="match status" value="1"/>
</dbReference>
<evidence type="ECO:0000256" key="2">
    <source>
        <dbReference type="ARBA" id="ARBA00023004"/>
    </source>
</evidence>
<evidence type="ECO:0000259" key="4">
    <source>
        <dbReference type="PROSITE" id="PS51379"/>
    </source>
</evidence>
<dbReference type="PANTHER" id="PTHR42895">
    <property type="entry name" value="IRON-SULFUR CLUSTER-BINDING PROTEIN-RELATED"/>
    <property type="match status" value="1"/>
</dbReference>
<dbReference type="Proteomes" id="UP000231267">
    <property type="component" value="Unassembled WGS sequence"/>
</dbReference>
<gene>
    <name evidence="5" type="ORF">COW11_05610</name>
</gene>
<dbReference type="AlphaFoldDB" id="A0A2J0LDS4"/>
<dbReference type="Gene3D" id="3.30.70.20">
    <property type="match status" value="1"/>
</dbReference>
<sequence>MAKRKIIKIDSDKCNGCGLCIPNCPEGAIQMIDKKARLISDLFCDGLGACLGHCPQGAITIEEREAVEYDEKKTMENIVKHGENTIKAHLEHLKSHGQDKYYKEALEFLKERGIDMKVEKPKHVHGGMSGCPGSRMMDFTKEQAGAGDAEGTRQSQLRQWPIQLHLVSPIAPYFQKADVLLSADCVAYTVGDFHKDYLKGKSLAIACPKLDEGKEIYIEKIKSLIDDAKINTLTVMTMEVPCCHGLVALAQEAAQTAKRKIPIKSMIVSLKGKVLSEEWL</sequence>
<protein>
    <submittedName>
        <fullName evidence="5">4Fe-4S ferredoxin</fullName>
    </submittedName>
</protein>
<proteinExistence type="predicted"/>
<evidence type="ECO:0000256" key="1">
    <source>
        <dbReference type="ARBA" id="ARBA00022723"/>
    </source>
</evidence>
<dbReference type="EMBL" id="PFGP01000125">
    <property type="protein sequence ID" value="PIW66005.1"/>
    <property type="molecule type" value="Genomic_DNA"/>
</dbReference>
<evidence type="ECO:0000313" key="6">
    <source>
        <dbReference type="Proteomes" id="UP000231267"/>
    </source>
</evidence>
<keyword evidence="2" id="KW-0408">Iron</keyword>
<evidence type="ECO:0000313" key="5">
    <source>
        <dbReference type="EMBL" id="PIW66005.1"/>
    </source>
</evidence>
<dbReference type="PANTHER" id="PTHR42895:SF1">
    <property type="entry name" value="IRON-SULFUR CLUSTER PROTEIN"/>
    <property type="match status" value="1"/>
</dbReference>
<accession>A0A2J0LDS4</accession>
<dbReference type="InterPro" id="IPR017900">
    <property type="entry name" value="4Fe4S_Fe_S_CS"/>
</dbReference>
<dbReference type="GO" id="GO:0046872">
    <property type="term" value="F:metal ion binding"/>
    <property type="evidence" value="ECO:0007669"/>
    <property type="project" value="UniProtKB-KW"/>
</dbReference>
<reference evidence="5 6" key="1">
    <citation type="submission" date="2017-09" db="EMBL/GenBank/DDBJ databases">
        <title>Depth-based differentiation of microbial function through sediment-hosted aquifers and enrichment of novel symbionts in the deep terrestrial subsurface.</title>
        <authorList>
            <person name="Probst A.J."/>
            <person name="Ladd B."/>
            <person name="Jarett J.K."/>
            <person name="Geller-Mcgrath D.E."/>
            <person name="Sieber C.M."/>
            <person name="Emerson J.B."/>
            <person name="Anantharaman K."/>
            <person name="Thomas B.C."/>
            <person name="Malmstrom R."/>
            <person name="Stieglmeier M."/>
            <person name="Klingl A."/>
            <person name="Woyke T."/>
            <person name="Ryan C.M."/>
            <person name="Banfield J.F."/>
        </authorList>
    </citation>
    <scope>NUCLEOTIDE SEQUENCE [LARGE SCALE GENOMIC DNA]</scope>
    <source>
        <strain evidence="5">CG12_big_fil_rev_8_21_14_0_65_43_15</strain>
    </source>
</reference>
<dbReference type="GO" id="GO:0051536">
    <property type="term" value="F:iron-sulfur cluster binding"/>
    <property type="evidence" value="ECO:0007669"/>
    <property type="project" value="UniProtKB-KW"/>
</dbReference>
<dbReference type="SUPFAM" id="SSF54862">
    <property type="entry name" value="4Fe-4S ferredoxins"/>
    <property type="match status" value="1"/>
</dbReference>